<comment type="caution">
    <text evidence="1">The sequence shown here is derived from an EMBL/GenBank/DDBJ whole genome shotgun (WGS) entry which is preliminary data.</text>
</comment>
<accession>A0A699ZFH1</accession>
<dbReference type="GO" id="GO:0005737">
    <property type="term" value="C:cytoplasm"/>
    <property type="evidence" value="ECO:0007669"/>
    <property type="project" value="InterPro"/>
</dbReference>
<dbReference type="GO" id="GO:0051499">
    <property type="term" value="F:D-aminoacyl-tRNA deacylase activity"/>
    <property type="evidence" value="ECO:0007669"/>
    <property type="project" value="InterPro"/>
</dbReference>
<dbReference type="Proteomes" id="UP000485058">
    <property type="component" value="Unassembled WGS sequence"/>
</dbReference>
<organism evidence="1 2">
    <name type="scientific">Haematococcus lacustris</name>
    <name type="common">Green alga</name>
    <name type="synonym">Haematococcus pluvialis</name>
    <dbReference type="NCBI Taxonomy" id="44745"/>
    <lineage>
        <taxon>Eukaryota</taxon>
        <taxon>Viridiplantae</taxon>
        <taxon>Chlorophyta</taxon>
        <taxon>core chlorophytes</taxon>
        <taxon>Chlorophyceae</taxon>
        <taxon>CS clade</taxon>
        <taxon>Chlamydomonadales</taxon>
        <taxon>Haematococcaceae</taxon>
        <taxon>Haematococcus</taxon>
    </lineage>
</organism>
<dbReference type="InterPro" id="IPR003732">
    <property type="entry name" value="Daa-tRNA_deacyls_DTD"/>
</dbReference>
<keyword evidence="2" id="KW-1185">Reference proteome</keyword>
<sequence>MGPVGPAPVPLYRCPGHSMARERMGGRGTRICGYEVLLVSQFTLYGRLQKAKPDFTKAMSTAPVSEALLVRLSCFLNPCSDVTGMHMRGPIQLVKPTKCTVVSLRLPVPPPRTAA</sequence>
<dbReference type="InterPro" id="IPR023509">
    <property type="entry name" value="DTD-like_sf"/>
</dbReference>
<name>A0A699ZFH1_HAELA</name>
<evidence type="ECO:0000313" key="2">
    <source>
        <dbReference type="Proteomes" id="UP000485058"/>
    </source>
</evidence>
<dbReference type="SUPFAM" id="SSF69500">
    <property type="entry name" value="DTD-like"/>
    <property type="match status" value="1"/>
</dbReference>
<dbReference type="EMBL" id="BLLF01001730">
    <property type="protein sequence ID" value="GFH20941.1"/>
    <property type="molecule type" value="Genomic_DNA"/>
</dbReference>
<proteinExistence type="predicted"/>
<evidence type="ECO:0000313" key="1">
    <source>
        <dbReference type="EMBL" id="GFH20941.1"/>
    </source>
</evidence>
<dbReference type="Gene3D" id="3.50.80.10">
    <property type="entry name" value="D-tyrosyl-tRNA(Tyr) deacylase"/>
    <property type="match status" value="1"/>
</dbReference>
<protein>
    <submittedName>
        <fullName evidence="1">D-Tyr-tRNA(Tyr) deacylase</fullName>
    </submittedName>
</protein>
<dbReference type="Pfam" id="PF02580">
    <property type="entry name" value="Tyr_Deacylase"/>
    <property type="match status" value="1"/>
</dbReference>
<gene>
    <name evidence="1" type="ORF">HaLaN_18150</name>
</gene>
<dbReference type="AlphaFoldDB" id="A0A699ZFH1"/>
<reference evidence="1 2" key="1">
    <citation type="submission" date="2020-02" db="EMBL/GenBank/DDBJ databases">
        <title>Draft genome sequence of Haematococcus lacustris strain NIES-144.</title>
        <authorList>
            <person name="Morimoto D."/>
            <person name="Nakagawa S."/>
            <person name="Yoshida T."/>
            <person name="Sawayama S."/>
        </authorList>
    </citation>
    <scope>NUCLEOTIDE SEQUENCE [LARGE SCALE GENOMIC DNA]</scope>
    <source>
        <strain evidence="1 2">NIES-144</strain>
    </source>
</reference>